<sequence>MNPINPTSDLSTTTDQTTFGLPTIEDCRQILRDSGDSRVSPSQRNQRLVRSELSSSNIDRLKNEENKNCDVKSAKKRIGRYAFEEKLAKMQQSSFRRRFSRTSNDYDFQNFVDHGYEFRVKNEEQGR</sequence>
<evidence type="ECO:0000313" key="2">
    <source>
        <dbReference type="Proteomes" id="UP000887565"/>
    </source>
</evidence>
<evidence type="ECO:0000256" key="1">
    <source>
        <dbReference type="SAM" id="MobiDB-lite"/>
    </source>
</evidence>
<accession>A0A915JV37</accession>
<evidence type="ECO:0000313" key="3">
    <source>
        <dbReference type="WBParaSite" id="nRc.2.0.1.t30245-RA"/>
    </source>
</evidence>
<protein>
    <submittedName>
        <fullName evidence="3">Uncharacterized protein</fullName>
    </submittedName>
</protein>
<feature type="region of interest" description="Disordered" evidence="1">
    <location>
        <begin position="33"/>
        <end position="53"/>
    </location>
</feature>
<reference evidence="3" key="1">
    <citation type="submission" date="2022-11" db="UniProtKB">
        <authorList>
            <consortium name="WormBaseParasite"/>
        </authorList>
    </citation>
    <scope>IDENTIFICATION</scope>
</reference>
<keyword evidence="2" id="KW-1185">Reference proteome</keyword>
<organism evidence="2 3">
    <name type="scientific">Romanomermis culicivorax</name>
    <name type="common">Nematode worm</name>
    <dbReference type="NCBI Taxonomy" id="13658"/>
    <lineage>
        <taxon>Eukaryota</taxon>
        <taxon>Metazoa</taxon>
        <taxon>Ecdysozoa</taxon>
        <taxon>Nematoda</taxon>
        <taxon>Enoplea</taxon>
        <taxon>Dorylaimia</taxon>
        <taxon>Mermithida</taxon>
        <taxon>Mermithoidea</taxon>
        <taxon>Mermithidae</taxon>
        <taxon>Romanomermis</taxon>
    </lineage>
</organism>
<dbReference type="AlphaFoldDB" id="A0A915JV37"/>
<dbReference type="WBParaSite" id="nRc.2.0.1.t30245-RA">
    <property type="protein sequence ID" value="nRc.2.0.1.t30245-RA"/>
    <property type="gene ID" value="nRc.2.0.1.g30245"/>
</dbReference>
<proteinExistence type="predicted"/>
<dbReference type="Proteomes" id="UP000887565">
    <property type="component" value="Unplaced"/>
</dbReference>
<name>A0A915JV37_ROMCU</name>
<feature type="compositionally biased region" description="Polar residues" evidence="1">
    <location>
        <begin position="37"/>
        <end position="53"/>
    </location>
</feature>